<sequence length="584" mass="65810">MGSYRTKEDDVARISTSVYITNFPDSISAKELFQACKQYGHVVDSFIPFKKSKFGKRFGFVRFIYVFSEERLTKNLCTVWIGRSKIHANIARFQRPTGKNEGDGSKKSFVTPAPTVKASSNGKLCDDKSYRGVLKGDTKVEPEERLTKNLCTVWIGRSKIHANIDRFQRPTGKNEGDGSKKSFVTPAPTVKASSNGKLGDDKSYRGVLKGDTKVEPEGKFSEPSIVLGDECVMSKNADNTLFGRGKEFASLTNLKMALGNEGFSDIVIKYMGELWIMLEFKSLESMIKFKECVSVMSWFSQVKDATNEFEVDGRIAWVEVKGVPYRLWTENTFARIADKWGKLLDVDDQDETCFHSKRLCVYMKPGNSIREDFKIIHQGKTYWIRANETQGWVPDFTDESDDEDVNSMDEEGDAQKIGDTDEHSDGERVPDSIFEDEELVKSYVDGKHSEKKMENSEDPFNLYSILNRQKQLDKKDIESDNSLKYPPGFTPSARKCDDAIPDDKGEINDEFSECCEVNNMKGSGNGSISSGHFKVSEIPRTGGLMVGLLEEVVKVEQVMRFKMEGCISNLEEIIGSQGVEEGYR</sequence>
<feature type="region of interest" description="Disordered" evidence="2">
    <location>
        <begin position="393"/>
        <end position="434"/>
    </location>
</feature>
<dbReference type="InterPro" id="IPR012677">
    <property type="entry name" value="Nucleotide-bd_a/b_plait_sf"/>
</dbReference>
<evidence type="ECO:0000256" key="2">
    <source>
        <dbReference type="SAM" id="MobiDB-lite"/>
    </source>
</evidence>
<feature type="region of interest" description="Disordered" evidence="2">
    <location>
        <begin position="167"/>
        <end position="204"/>
    </location>
</feature>
<evidence type="ECO:0000256" key="1">
    <source>
        <dbReference type="PROSITE-ProRule" id="PRU00176"/>
    </source>
</evidence>
<feature type="compositionally biased region" description="Basic and acidic residues" evidence="2">
    <location>
        <begin position="413"/>
        <end position="430"/>
    </location>
</feature>
<organism evidence="4">
    <name type="scientific">Tanacetum cinerariifolium</name>
    <name type="common">Dalmatian daisy</name>
    <name type="synonym">Chrysanthemum cinerariifolium</name>
    <dbReference type="NCBI Taxonomy" id="118510"/>
    <lineage>
        <taxon>Eukaryota</taxon>
        <taxon>Viridiplantae</taxon>
        <taxon>Streptophyta</taxon>
        <taxon>Embryophyta</taxon>
        <taxon>Tracheophyta</taxon>
        <taxon>Spermatophyta</taxon>
        <taxon>Magnoliopsida</taxon>
        <taxon>eudicotyledons</taxon>
        <taxon>Gunneridae</taxon>
        <taxon>Pentapetalae</taxon>
        <taxon>asterids</taxon>
        <taxon>campanulids</taxon>
        <taxon>Asterales</taxon>
        <taxon>Asteraceae</taxon>
        <taxon>Asteroideae</taxon>
        <taxon>Anthemideae</taxon>
        <taxon>Anthemidinae</taxon>
        <taxon>Tanacetum</taxon>
    </lineage>
</organism>
<feature type="domain" description="RRM" evidence="3">
    <location>
        <begin position="16"/>
        <end position="93"/>
    </location>
</feature>
<dbReference type="SUPFAM" id="SSF54928">
    <property type="entry name" value="RNA-binding domain, RBD"/>
    <property type="match status" value="1"/>
</dbReference>
<feature type="compositionally biased region" description="Basic and acidic residues" evidence="2">
    <location>
        <begin position="167"/>
        <end position="180"/>
    </location>
</feature>
<gene>
    <name evidence="4" type="ORF">Tci_026478</name>
</gene>
<accession>A0A6L2L099</accession>
<comment type="caution">
    <text evidence="4">The sequence shown here is derived from an EMBL/GenBank/DDBJ whole genome shotgun (WGS) entry which is preliminary data.</text>
</comment>
<name>A0A6L2L099_TANCI</name>
<proteinExistence type="predicted"/>
<dbReference type="CDD" id="cd00590">
    <property type="entry name" value="RRM_SF"/>
    <property type="match status" value="1"/>
</dbReference>
<evidence type="ECO:0000313" key="4">
    <source>
        <dbReference type="EMBL" id="GEU54500.1"/>
    </source>
</evidence>
<dbReference type="SMART" id="SM00360">
    <property type="entry name" value="RRM"/>
    <property type="match status" value="1"/>
</dbReference>
<dbReference type="EMBL" id="BKCJ010003341">
    <property type="protein sequence ID" value="GEU54500.1"/>
    <property type="molecule type" value="Genomic_DNA"/>
</dbReference>
<dbReference type="InterPro" id="IPR035979">
    <property type="entry name" value="RBD_domain_sf"/>
</dbReference>
<reference evidence="4" key="1">
    <citation type="journal article" date="2019" name="Sci. Rep.">
        <title>Draft genome of Tanacetum cinerariifolium, the natural source of mosquito coil.</title>
        <authorList>
            <person name="Yamashiro T."/>
            <person name="Shiraishi A."/>
            <person name="Satake H."/>
            <person name="Nakayama K."/>
        </authorList>
    </citation>
    <scope>NUCLEOTIDE SEQUENCE</scope>
</reference>
<feature type="region of interest" description="Disordered" evidence="2">
    <location>
        <begin position="95"/>
        <end position="115"/>
    </location>
</feature>
<protein>
    <submittedName>
        <fullName evidence="4">Nucleotide-binding alpha-beta plait domain-containing protein</fullName>
    </submittedName>
</protein>
<dbReference type="Gene3D" id="3.30.70.330">
    <property type="match status" value="1"/>
</dbReference>
<dbReference type="Pfam" id="PF00076">
    <property type="entry name" value="RRM_1"/>
    <property type="match status" value="1"/>
</dbReference>
<feature type="compositionally biased region" description="Acidic residues" evidence="2">
    <location>
        <begin position="396"/>
        <end position="412"/>
    </location>
</feature>
<keyword evidence="1" id="KW-0694">RNA-binding</keyword>
<dbReference type="AlphaFoldDB" id="A0A6L2L099"/>
<dbReference type="PROSITE" id="PS50102">
    <property type="entry name" value="RRM"/>
    <property type="match status" value="1"/>
</dbReference>
<dbReference type="GO" id="GO:0003723">
    <property type="term" value="F:RNA binding"/>
    <property type="evidence" value="ECO:0007669"/>
    <property type="project" value="UniProtKB-UniRule"/>
</dbReference>
<evidence type="ECO:0000259" key="3">
    <source>
        <dbReference type="PROSITE" id="PS50102"/>
    </source>
</evidence>
<dbReference type="InterPro" id="IPR000504">
    <property type="entry name" value="RRM_dom"/>
</dbReference>